<organism evidence="3 4">
    <name type="scientific">Cohnella terricola</name>
    <dbReference type="NCBI Taxonomy" id="1289167"/>
    <lineage>
        <taxon>Bacteria</taxon>
        <taxon>Bacillati</taxon>
        <taxon>Bacillota</taxon>
        <taxon>Bacilli</taxon>
        <taxon>Bacillales</taxon>
        <taxon>Paenibacillaceae</taxon>
        <taxon>Cohnella</taxon>
    </lineage>
</organism>
<accession>A0A559J6H9</accession>
<sequence length="270" mass="28811">MNKKQLSTGLTLAYKEAGQGEPIVLLHGYCGSSGYWDELMPLLAVHGRVIAPDARGHGASSAAEGDGVYSMEAMADDVASLLDELGLKKASLFGHSMGGYAGLAFAEKYPERLQALGLIHSTAYPDTEQAKENRLKAAEAIRSRGVAEFVDGLVPKLFAPEHRESKRELVDKAKEIGCGTSLSGAAGCALGMRERPDRIPVLERLGVPVLLLAGESDEVIPPEKRFPVAKDNVTQVTLAGVGHMGMMENPRAMAESIGAFLERNRGAERV</sequence>
<keyword evidence="4" id="KW-1185">Reference proteome</keyword>
<dbReference type="PANTHER" id="PTHR43798">
    <property type="entry name" value="MONOACYLGLYCEROL LIPASE"/>
    <property type="match status" value="1"/>
</dbReference>
<evidence type="ECO:0000259" key="2">
    <source>
        <dbReference type="Pfam" id="PF00561"/>
    </source>
</evidence>
<dbReference type="Gene3D" id="3.40.50.1820">
    <property type="entry name" value="alpha/beta hydrolase"/>
    <property type="match status" value="1"/>
</dbReference>
<dbReference type="AlphaFoldDB" id="A0A559J6H9"/>
<dbReference type="GO" id="GO:0016787">
    <property type="term" value="F:hydrolase activity"/>
    <property type="evidence" value="ECO:0007669"/>
    <property type="project" value="UniProtKB-KW"/>
</dbReference>
<feature type="domain" description="AB hydrolase-1" evidence="2">
    <location>
        <begin position="22"/>
        <end position="250"/>
    </location>
</feature>
<dbReference type="InterPro" id="IPR000639">
    <property type="entry name" value="Epox_hydrolase-like"/>
</dbReference>
<dbReference type="EMBL" id="VNJJ01000022">
    <property type="protein sequence ID" value="TVX95479.1"/>
    <property type="molecule type" value="Genomic_DNA"/>
</dbReference>
<dbReference type="InterPro" id="IPR050266">
    <property type="entry name" value="AB_hydrolase_sf"/>
</dbReference>
<dbReference type="PRINTS" id="PR00111">
    <property type="entry name" value="ABHYDROLASE"/>
</dbReference>
<dbReference type="OrthoDB" id="252464at2"/>
<dbReference type="SUPFAM" id="SSF53474">
    <property type="entry name" value="alpha/beta-Hydrolases"/>
    <property type="match status" value="1"/>
</dbReference>
<evidence type="ECO:0000313" key="3">
    <source>
        <dbReference type="EMBL" id="TVX95479.1"/>
    </source>
</evidence>
<dbReference type="InterPro" id="IPR000073">
    <property type="entry name" value="AB_hydrolase_1"/>
</dbReference>
<proteinExistence type="predicted"/>
<protein>
    <submittedName>
        <fullName evidence="3">Alpha/beta hydrolase</fullName>
    </submittedName>
</protein>
<reference evidence="3 4" key="1">
    <citation type="submission" date="2019-07" db="EMBL/GenBank/DDBJ databases">
        <authorList>
            <person name="Kim J."/>
        </authorList>
    </citation>
    <scope>NUCLEOTIDE SEQUENCE [LARGE SCALE GENOMIC DNA]</scope>
    <source>
        <strain evidence="3 4">G13</strain>
    </source>
</reference>
<evidence type="ECO:0000256" key="1">
    <source>
        <dbReference type="ARBA" id="ARBA00022801"/>
    </source>
</evidence>
<dbReference type="PANTHER" id="PTHR43798:SF31">
    <property type="entry name" value="AB HYDROLASE SUPERFAMILY PROTEIN YCLE"/>
    <property type="match status" value="1"/>
</dbReference>
<name>A0A559J6H9_9BACL</name>
<evidence type="ECO:0000313" key="4">
    <source>
        <dbReference type="Proteomes" id="UP000316330"/>
    </source>
</evidence>
<dbReference type="Pfam" id="PF00561">
    <property type="entry name" value="Abhydrolase_1"/>
    <property type="match status" value="1"/>
</dbReference>
<dbReference type="PRINTS" id="PR00412">
    <property type="entry name" value="EPOXHYDRLASE"/>
</dbReference>
<dbReference type="GO" id="GO:0016020">
    <property type="term" value="C:membrane"/>
    <property type="evidence" value="ECO:0007669"/>
    <property type="project" value="TreeGrafter"/>
</dbReference>
<gene>
    <name evidence="3" type="ORF">FPZ45_23425</name>
</gene>
<dbReference type="RefSeq" id="WP_144707075.1">
    <property type="nucleotide sequence ID" value="NZ_VNJJ01000022.1"/>
</dbReference>
<keyword evidence="1 3" id="KW-0378">Hydrolase</keyword>
<comment type="caution">
    <text evidence="3">The sequence shown here is derived from an EMBL/GenBank/DDBJ whole genome shotgun (WGS) entry which is preliminary data.</text>
</comment>
<dbReference type="Proteomes" id="UP000316330">
    <property type="component" value="Unassembled WGS sequence"/>
</dbReference>
<dbReference type="InterPro" id="IPR029058">
    <property type="entry name" value="AB_hydrolase_fold"/>
</dbReference>